<sequence>MCPTRTQTFSAILALLAGMLTSGIDSPLMAGERPNIVFILVDDLGWSDLGCYGHPWHETPHIDRLASEGMRFTSAYSPAPICSAARASILTGKAVPRLGFEFVTKEEPGHQRIEGDVPLTTPPLTLNLPLAETTIAERMATQGYQTAFFGKWHVSQHHRRYLGWHPEYGPPKQGFEVAVEDFGDHPYAWTKANRKIESDAGVIPDDSMVQKVTDFIRRSHDRPYFLMASSFYVHTPVKNRCRWLVEKYDAKLPATIPQRAKRLQYAAFVETLDHHVGEILAAIDESGQRDNTLVVFLSDNGGHPEYCGNAPLRGSKWNLYEGGIRVPMIARWPTAVTAGATCDTAVIGYDLLPTFVDISGDDANIATQNNVDGVSIQPLLDHPELQLDRSLIWHFPYYHPETGFRDAKATIGVNDFAVSQTCPQSALRHGRYKIIHFAENDRIELYDLQTDLAEQHDMSASHPEIAAQMRVRLQTHLTTMNARRALPKEKK</sequence>
<dbReference type="Gene3D" id="3.30.1120.10">
    <property type="match status" value="1"/>
</dbReference>
<dbReference type="EMBL" id="BAABRO010000011">
    <property type="protein sequence ID" value="GAA5508964.1"/>
    <property type="molecule type" value="Genomic_DNA"/>
</dbReference>
<keyword evidence="6" id="KW-0106">Calcium</keyword>
<reference evidence="8 9" key="1">
    <citation type="submission" date="2024-02" db="EMBL/GenBank/DDBJ databases">
        <title>Rhodopirellula caenicola NBRC 110016.</title>
        <authorList>
            <person name="Ichikawa N."/>
            <person name="Katano-Makiyama Y."/>
            <person name="Hidaka K."/>
        </authorList>
    </citation>
    <scope>NUCLEOTIDE SEQUENCE [LARGE SCALE GENOMIC DNA]</scope>
    <source>
        <strain evidence="8 9">NBRC 110016</strain>
    </source>
</reference>
<dbReference type="RefSeq" id="WP_345685700.1">
    <property type="nucleotide sequence ID" value="NZ_BAABRO010000011.1"/>
</dbReference>
<evidence type="ECO:0000256" key="6">
    <source>
        <dbReference type="ARBA" id="ARBA00022837"/>
    </source>
</evidence>
<dbReference type="SUPFAM" id="SSF53649">
    <property type="entry name" value="Alkaline phosphatase-like"/>
    <property type="match status" value="1"/>
</dbReference>
<evidence type="ECO:0000313" key="8">
    <source>
        <dbReference type="EMBL" id="GAA5508964.1"/>
    </source>
</evidence>
<evidence type="ECO:0000256" key="1">
    <source>
        <dbReference type="ARBA" id="ARBA00001913"/>
    </source>
</evidence>
<keyword evidence="4" id="KW-0732">Signal</keyword>
<evidence type="ECO:0000313" key="9">
    <source>
        <dbReference type="Proteomes" id="UP001416858"/>
    </source>
</evidence>
<keyword evidence="9" id="KW-1185">Reference proteome</keyword>
<evidence type="ECO:0000259" key="7">
    <source>
        <dbReference type="Pfam" id="PF00884"/>
    </source>
</evidence>
<dbReference type="CDD" id="cd16144">
    <property type="entry name" value="ARS_like"/>
    <property type="match status" value="1"/>
</dbReference>
<evidence type="ECO:0000256" key="3">
    <source>
        <dbReference type="ARBA" id="ARBA00022723"/>
    </source>
</evidence>
<dbReference type="Gene3D" id="3.40.720.10">
    <property type="entry name" value="Alkaline Phosphatase, subunit A"/>
    <property type="match status" value="1"/>
</dbReference>
<gene>
    <name evidence="8" type="ORF">Rcae01_04433</name>
</gene>
<keyword evidence="5" id="KW-0378">Hydrolase</keyword>
<evidence type="ECO:0000256" key="4">
    <source>
        <dbReference type="ARBA" id="ARBA00022729"/>
    </source>
</evidence>
<dbReference type="Pfam" id="PF00884">
    <property type="entry name" value="Sulfatase"/>
    <property type="match status" value="1"/>
</dbReference>
<evidence type="ECO:0000256" key="5">
    <source>
        <dbReference type="ARBA" id="ARBA00022801"/>
    </source>
</evidence>
<evidence type="ECO:0000256" key="2">
    <source>
        <dbReference type="ARBA" id="ARBA00008779"/>
    </source>
</evidence>
<accession>A0ABP9VUY7</accession>
<dbReference type="PANTHER" id="PTHR42693">
    <property type="entry name" value="ARYLSULFATASE FAMILY MEMBER"/>
    <property type="match status" value="1"/>
</dbReference>
<organism evidence="8 9">
    <name type="scientific">Novipirellula caenicola</name>
    <dbReference type="NCBI Taxonomy" id="1536901"/>
    <lineage>
        <taxon>Bacteria</taxon>
        <taxon>Pseudomonadati</taxon>
        <taxon>Planctomycetota</taxon>
        <taxon>Planctomycetia</taxon>
        <taxon>Pirellulales</taxon>
        <taxon>Pirellulaceae</taxon>
        <taxon>Novipirellula</taxon>
    </lineage>
</organism>
<comment type="cofactor">
    <cofactor evidence="1">
        <name>Ca(2+)</name>
        <dbReference type="ChEBI" id="CHEBI:29108"/>
    </cofactor>
</comment>
<dbReference type="InterPro" id="IPR050738">
    <property type="entry name" value="Sulfatase"/>
</dbReference>
<proteinExistence type="inferred from homology"/>
<protein>
    <recommendedName>
        <fullName evidence="7">Sulfatase N-terminal domain-containing protein</fullName>
    </recommendedName>
</protein>
<comment type="similarity">
    <text evidence="2">Belongs to the sulfatase family.</text>
</comment>
<keyword evidence="3" id="KW-0479">Metal-binding</keyword>
<feature type="domain" description="Sulfatase N-terminal" evidence="7">
    <location>
        <begin position="34"/>
        <end position="358"/>
    </location>
</feature>
<name>A0ABP9VUY7_9BACT</name>
<comment type="caution">
    <text evidence="8">The sequence shown here is derived from an EMBL/GenBank/DDBJ whole genome shotgun (WGS) entry which is preliminary data.</text>
</comment>
<dbReference type="PANTHER" id="PTHR42693:SF42">
    <property type="entry name" value="ARYLSULFATASE G"/>
    <property type="match status" value="1"/>
</dbReference>
<dbReference type="InterPro" id="IPR000917">
    <property type="entry name" value="Sulfatase_N"/>
</dbReference>
<dbReference type="Proteomes" id="UP001416858">
    <property type="component" value="Unassembled WGS sequence"/>
</dbReference>
<dbReference type="InterPro" id="IPR017850">
    <property type="entry name" value="Alkaline_phosphatase_core_sf"/>
</dbReference>